<dbReference type="InterPro" id="IPR036721">
    <property type="entry name" value="RCK_C_sf"/>
</dbReference>
<keyword evidence="7" id="KW-0868">Chloride</keyword>
<feature type="transmembrane region" description="Helical" evidence="8">
    <location>
        <begin position="341"/>
        <end position="364"/>
    </location>
</feature>
<sequence length="529" mass="57675">MFIRRARKNREEQSVGDILESTKSLKYNMIFYSFLIGILSGLVIVAYRILGEKLFEIVNGLYGKTSGKPLNIAVVFLCLIIASLFVAFCVKQEPNISGSGIPQVEGIITRRIKVNWKKVLFYKFIGGIISLAAGLSVGREGPSIQMGAAVGEGVSKNANRLDSEQKYLITSGASAGLAAAFNAPLAGVMFALEEVHKNFSPVVLTSAMISAVTADMVSKSILGMNPSLRFSVLKIIPIKYYWTLIILGVLVGLSAYIFNHGLLITKHFYKKLPIILELKIMIPFIFSGILGMTVPQLIGGGHEIITKLSVVDYSIMALLAFLVIKYLFTFISFGSGVPGGIFFPLLALGAMIGSIFGIFCVKFLGIPREFIINFAVLAMAGHFAAIVKAPITGIILIFEMTGSFEHLLSLALVVFSALITSDLLGVEPVYDLLLKDILSSKGKDTEIIENDKKTLMEFAVHMGSKVEGKYISEIDWPQNCLVVSVYRGDTEILPRGKTMILEGDMLTVMVNQSDYPKMLDYLNGLTIGA</sequence>
<evidence type="ECO:0000256" key="6">
    <source>
        <dbReference type="ARBA" id="ARBA00023136"/>
    </source>
</evidence>
<dbReference type="SUPFAM" id="SSF81340">
    <property type="entry name" value="Clc chloride channel"/>
    <property type="match status" value="1"/>
</dbReference>
<feature type="transmembrane region" description="Helical" evidence="8">
    <location>
        <begin position="310"/>
        <end position="335"/>
    </location>
</feature>
<dbReference type="PANTHER" id="PTHR45711:SF6">
    <property type="entry name" value="CHLORIDE CHANNEL PROTEIN"/>
    <property type="match status" value="1"/>
</dbReference>
<evidence type="ECO:0000256" key="2">
    <source>
        <dbReference type="ARBA" id="ARBA00022448"/>
    </source>
</evidence>
<dbReference type="InterPro" id="IPR006037">
    <property type="entry name" value="RCK_C"/>
</dbReference>
<evidence type="ECO:0000256" key="1">
    <source>
        <dbReference type="ARBA" id="ARBA00004141"/>
    </source>
</evidence>
<accession>A0A6N7XG49</accession>
<organism evidence="10 11">
    <name type="scientific">Peptostreptococcus porci</name>
    <dbReference type="NCBI Taxonomy" id="2652282"/>
    <lineage>
        <taxon>Bacteria</taxon>
        <taxon>Bacillati</taxon>
        <taxon>Bacillota</taxon>
        <taxon>Clostridia</taxon>
        <taxon>Peptostreptococcales</taxon>
        <taxon>Peptostreptococcaceae</taxon>
        <taxon>Peptostreptococcus</taxon>
    </lineage>
</organism>
<dbReference type="Pfam" id="PF02080">
    <property type="entry name" value="TrkA_C"/>
    <property type="match status" value="1"/>
</dbReference>
<feature type="transmembrane region" description="Helical" evidence="8">
    <location>
        <begin position="120"/>
        <end position="138"/>
    </location>
</feature>
<evidence type="ECO:0000256" key="7">
    <source>
        <dbReference type="ARBA" id="ARBA00023214"/>
    </source>
</evidence>
<keyword evidence="11" id="KW-1185">Reference proteome</keyword>
<keyword evidence="2" id="KW-0813">Transport</keyword>
<feature type="domain" description="RCK C-terminal" evidence="9">
    <location>
        <begin position="443"/>
        <end position="524"/>
    </location>
</feature>
<evidence type="ECO:0000313" key="11">
    <source>
        <dbReference type="Proteomes" id="UP000440713"/>
    </source>
</evidence>
<keyword evidence="6 8" id="KW-0472">Membrane</keyword>
<dbReference type="Proteomes" id="UP000440713">
    <property type="component" value="Unassembled WGS sequence"/>
</dbReference>
<dbReference type="InterPro" id="IPR001807">
    <property type="entry name" value="ClC"/>
</dbReference>
<comment type="subcellular location">
    <subcellularLocation>
        <location evidence="1">Membrane</location>
        <topology evidence="1">Multi-pass membrane protein</topology>
    </subcellularLocation>
</comment>
<dbReference type="GO" id="GO:0005247">
    <property type="term" value="F:voltage-gated chloride channel activity"/>
    <property type="evidence" value="ECO:0007669"/>
    <property type="project" value="TreeGrafter"/>
</dbReference>
<keyword evidence="3 8" id="KW-0812">Transmembrane</keyword>
<feature type="transmembrane region" description="Helical" evidence="8">
    <location>
        <begin position="70"/>
        <end position="90"/>
    </location>
</feature>
<feature type="transmembrane region" description="Helical" evidence="8">
    <location>
        <begin position="238"/>
        <end position="258"/>
    </location>
</feature>
<evidence type="ECO:0000259" key="9">
    <source>
        <dbReference type="PROSITE" id="PS51202"/>
    </source>
</evidence>
<dbReference type="PANTHER" id="PTHR45711">
    <property type="entry name" value="CHLORIDE CHANNEL PROTEIN"/>
    <property type="match status" value="1"/>
</dbReference>
<dbReference type="GO" id="GO:0008324">
    <property type="term" value="F:monoatomic cation transmembrane transporter activity"/>
    <property type="evidence" value="ECO:0007669"/>
    <property type="project" value="InterPro"/>
</dbReference>
<evidence type="ECO:0000256" key="3">
    <source>
        <dbReference type="ARBA" id="ARBA00022692"/>
    </source>
</evidence>
<feature type="transmembrane region" description="Helical" evidence="8">
    <location>
        <begin position="371"/>
        <end position="398"/>
    </location>
</feature>
<dbReference type="SUPFAM" id="SSF116726">
    <property type="entry name" value="TrkA C-terminal domain-like"/>
    <property type="match status" value="1"/>
</dbReference>
<dbReference type="AlphaFoldDB" id="A0A6N7XG49"/>
<keyword evidence="4 8" id="KW-1133">Transmembrane helix</keyword>
<comment type="caution">
    <text evidence="10">The sequence shown here is derived from an EMBL/GenBank/DDBJ whole genome shotgun (WGS) entry which is preliminary data.</text>
</comment>
<proteinExistence type="predicted"/>
<name>A0A6N7XG49_9FIRM</name>
<dbReference type="InterPro" id="IPR014743">
    <property type="entry name" value="Cl-channel_core"/>
</dbReference>
<dbReference type="Pfam" id="PF00654">
    <property type="entry name" value="Voltage_CLC"/>
    <property type="match status" value="1"/>
</dbReference>
<dbReference type="PRINTS" id="PR00762">
    <property type="entry name" value="CLCHANNEL"/>
</dbReference>
<evidence type="ECO:0000256" key="4">
    <source>
        <dbReference type="ARBA" id="ARBA00022989"/>
    </source>
</evidence>
<evidence type="ECO:0000256" key="5">
    <source>
        <dbReference type="ARBA" id="ARBA00023065"/>
    </source>
</evidence>
<dbReference type="PROSITE" id="PS51202">
    <property type="entry name" value="RCK_C"/>
    <property type="match status" value="1"/>
</dbReference>
<reference evidence="10 11" key="1">
    <citation type="submission" date="2019-08" db="EMBL/GenBank/DDBJ databases">
        <title>In-depth cultivation of the pig gut microbiome towards novel bacterial diversity and tailored functional studies.</title>
        <authorList>
            <person name="Wylensek D."/>
            <person name="Hitch T.C.A."/>
            <person name="Clavel T."/>
        </authorList>
    </citation>
    <scope>NUCLEOTIDE SEQUENCE [LARGE SCALE GENOMIC DNA]</scope>
    <source>
        <strain evidence="10 11">WCA-SAB-591-4A-A</strain>
    </source>
</reference>
<dbReference type="EMBL" id="VUNE01000003">
    <property type="protein sequence ID" value="MST62583.1"/>
    <property type="molecule type" value="Genomic_DNA"/>
</dbReference>
<evidence type="ECO:0000313" key="10">
    <source>
        <dbReference type="EMBL" id="MST62583.1"/>
    </source>
</evidence>
<dbReference type="GO" id="GO:0005886">
    <property type="term" value="C:plasma membrane"/>
    <property type="evidence" value="ECO:0007669"/>
    <property type="project" value="TreeGrafter"/>
</dbReference>
<gene>
    <name evidence="10" type="ORF">FYJ71_06350</name>
</gene>
<dbReference type="Gene3D" id="3.30.70.1450">
    <property type="entry name" value="Regulator of K+ conductance, C-terminal domain"/>
    <property type="match status" value="1"/>
</dbReference>
<dbReference type="CDD" id="cd01031">
    <property type="entry name" value="EriC"/>
    <property type="match status" value="1"/>
</dbReference>
<keyword evidence="5" id="KW-0406">Ion transport</keyword>
<dbReference type="Gene3D" id="1.10.3080.10">
    <property type="entry name" value="Clc chloride channel"/>
    <property type="match status" value="1"/>
</dbReference>
<dbReference type="RefSeq" id="WP_154537967.1">
    <property type="nucleotide sequence ID" value="NZ_VUNE01000003.1"/>
</dbReference>
<feature type="transmembrane region" description="Helical" evidence="8">
    <location>
        <begin position="29"/>
        <end position="50"/>
    </location>
</feature>
<evidence type="ECO:0000256" key="8">
    <source>
        <dbReference type="SAM" id="Phobius"/>
    </source>
</evidence>
<dbReference type="GO" id="GO:0006813">
    <property type="term" value="P:potassium ion transport"/>
    <property type="evidence" value="ECO:0007669"/>
    <property type="project" value="InterPro"/>
</dbReference>
<feature type="transmembrane region" description="Helical" evidence="8">
    <location>
        <begin position="278"/>
        <end position="298"/>
    </location>
</feature>
<protein>
    <submittedName>
        <fullName evidence="10">ClC family H(+)/Cl(-) exchange transporter</fullName>
    </submittedName>
</protein>